<feature type="transmembrane region" description="Helical" evidence="1">
    <location>
        <begin position="16"/>
        <end position="38"/>
    </location>
</feature>
<evidence type="ECO:0000256" key="1">
    <source>
        <dbReference type="SAM" id="Phobius"/>
    </source>
</evidence>
<gene>
    <name evidence="2" type="ORF">LCGC14_0282510</name>
</gene>
<reference evidence="2" key="1">
    <citation type="journal article" date="2015" name="Nature">
        <title>Complex archaea that bridge the gap between prokaryotes and eukaryotes.</title>
        <authorList>
            <person name="Spang A."/>
            <person name="Saw J.H."/>
            <person name="Jorgensen S.L."/>
            <person name="Zaremba-Niedzwiedzka K."/>
            <person name="Martijn J."/>
            <person name="Lind A.E."/>
            <person name="van Eijk R."/>
            <person name="Schleper C."/>
            <person name="Guy L."/>
            <person name="Ettema T.J."/>
        </authorList>
    </citation>
    <scope>NUCLEOTIDE SEQUENCE</scope>
</reference>
<accession>A0A0F9UCG7</accession>
<keyword evidence="1" id="KW-1133">Transmembrane helix</keyword>
<proteinExistence type="predicted"/>
<dbReference type="EMBL" id="LAZR01000163">
    <property type="protein sequence ID" value="KKN85082.1"/>
    <property type="molecule type" value="Genomic_DNA"/>
</dbReference>
<comment type="caution">
    <text evidence="2">The sequence shown here is derived from an EMBL/GenBank/DDBJ whole genome shotgun (WGS) entry which is preliminary data.</text>
</comment>
<organism evidence="2">
    <name type="scientific">marine sediment metagenome</name>
    <dbReference type="NCBI Taxonomy" id="412755"/>
    <lineage>
        <taxon>unclassified sequences</taxon>
        <taxon>metagenomes</taxon>
        <taxon>ecological metagenomes</taxon>
    </lineage>
</organism>
<keyword evidence="1" id="KW-0472">Membrane</keyword>
<evidence type="ECO:0000313" key="2">
    <source>
        <dbReference type="EMBL" id="KKN85082.1"/>
    </source>
</evidence>
<keyword evidence="1" id="KW-0812">Transmembrane</keyword>
<name>A0A0F9UCG7_9ZZZZ</name>
<sequence length="48" mass="5128">MESISNLVMQLNTLSSAALVATVSIVITLAWSVCVISISKGHKNRGRQ</sequence>
<dbReference type="AlphaFoldDB" id="A0A0F9UCG7"/>
<protein>
    <submittedName>
        <fullName evidence="2">Uncharacterized protein</fullName>
    </submittedName>
</protein>